<dbReference type="InterPro" id="IPR015946">
    <property type="entry name" value="KH_dom-like_a/b"/>
</dbReference>
<dbReference type="RefSeq" id="WP_093725038.1">
    <property type="nucleotide sequence ID" value="NZ_FMZB01000001.1"/>
</dbReference>
<keyword evidence="2" id="KW-1185">Reference proteome</keyword>
<dbReference type="SUPFAM" id="SSF82784">
    <property type="entry name" value="OsmC-like"/>
    <property type="match status" value="1"/>
</dbReference>
<name>A0A1G6I695_9BACI</name>
<evidence type="ECO:0000313" key="2">
    <source>
        <dbReference type="Proteomes" id="UP000198666"/>
    </source>
</evidence>
<accession>A0A1G6I695</accession>
<dbReference type="InterPro" id="IPR052707">
    <property type="entry name" value="OsmC_Ohr_Peroxiredoxin"/>
</dbReference>
<dbReference type="STRING" id="361279.SAMN05421663_101168"/>
<dbReference type="InterPro" id="IPR003718">
    <property type="entry name" value="OsmC/Ohr_fam"/>
</dbReference>
<dbReference type="OrthoDB" id="2242871at2"/>
<dbReference type="AlphaFoldDB" id="A0A1G6I695"/>
<dbReference type="InterPro" id="IPR036102">
    <property type="entry name" value="OsmC/Ohrsf"/>
</dbReference>
<dbReference type="Pfam" id="PF02566">
    <property type="entry name" value="OsmC"/>
    <property type="match status" value="1"/>
</dbReference>
<dbReference type="Gene3D" id="3.30.300.20">
    <property type="match status" value="1"/>
</dbReference>
<proteinExistence type="predicted"/>
<protein>
    <submittedName>
        <fullName evidence="1">Peroxiredoxin, SACOL1771 subfamily</fullName>
    </submittedName>
</protein>
<gene>
    <name evidence="1" type="ORF">SAMN05421663_101168</name>
</gene>
<evidence type="ECO:0000313" key="1">
    <source>
        <dbReference type="EMBL" id="SDC02024.1"/>
    </source>
</evidence>
<dbReference type="PANTHER" id="PTHR42830:SF2">
    <property type="entry name" value="OSMC_OHR FAMILY PROTEIN"/>
    <property type="match status" value="1"/>
</dbReference>
<dbReference type="NCBIfam" id="TIGR03563">
    <property type="entry name" value="perox_SACOL1771"/>
    <property type="match status" value="1"/>
</dbReference>
<reference evidence="2" key="1">
    <citation type="submission" date="2016-10" db="EMBL/GenBank/DDBJ databases">
        <authorList>
            <person name="Varghese N."/>
            <person name="Submissions S."/>
        </authorList>
    </citation>
    <scope>NUCLEOTIDE SEQUENCE [LARGE SCALE GENOMIC DNA]</scope>
    <source>
        <strain evidence="2">DSM 21620</strain>
    </source>
</reference>
<dbReference type="InterPro" id="IPR019905">
    <property type="entry name" value="OsmC-like_firmicutes"/>
</dbReference>
<dbReference type="Proteomes" id="UP000198666">
    <property type="component" value="Unassembled WGS sequence"/>
</dbReference>
<sequence>MSEHHFHLAAAWPGGRNSSGTIEAGNLKTEISIPPEMGGPGIGTNPDEMLLGAAATCYIITLAAMIERAHLPLSSMKLESEGIVDETNGVITYKRIIHRPTVYLKHDATEKQFQMLKKLATKAEESCMITRAIKGNVAVSLEADLNIEKNTY</sequence>
<dbReference type="PANTHER" id="PTHR42830">
    <property type="entry name" value="OSMOTICALLY INDUCIBLE FAMILY PROTEIN"/>
    <property type="match status" value="1"/>
</dbReference>
<dbReference type="EMBL" id="FMZB01000001">
    <property type="protein sequence ID" value="SDC02024.1"/>
    <property type="molecule type" value="Genomic_DNA"/>
</dbReference>
<organism evidence="1 2">
    <name type="scientific">Terribacillus halophilus</name>
    <dbReference type="NCBI Taxonomy" id="361279"/>
    <lineage>
        <taxon>Bacteria</taxon>
        <taxon>Bacillati</taxon>
        <taxon>Bacillota</taxon>
        <taxon>Bacilli</taxon>
        <taxon>Bacillales</taxon>
        <taxon>Bacillaceae</taxon>
        <taxon>Terribacillus</taxon>
    </lineage>
</organism>